<feature type="domain" description="VOC" evidence="1">
    <location>
        <begin position="2"/>
        <end position="135"/>
    </location>
</feature>
<dbReference type="Pfam" id="PF00903">
    <property type="entry name" value="Glyoxalase"/>
    <property type="match status" value="1"/>
</dbReference>
<dbReference type="InterPro" id="IPR029068">
    <property type="entry name" value="Glyas_Bleomycin-R_OHBP_Dase"/>
</dbReference>
<gene>
    <name evidence="2" type="ORF">EZ428_05960</name>
</gene>
<dbReference type="EMBL" id="SJSK01000001">
    <property type="protein sequence ID" value="TCC94316.1"/>
    <property type="molecule type" value="Genomic_DNA"/>
</dbReference>
<name>A0A4V2MJH7_9SPHI</name>
<accession>A0A4V2MJH7</accession>
<dbReference type="OrthoDB" id="66829at2"/>
<sequence>MKINSAIPAFPVINIQKAVDFYEAKLGFMARHQEKYFAIVVRDGVEIHLWAACDNSWKFRNILLFLKPIWSGSETFIAGTAHCRMAIIGIDELHNEYKEKKVLYAEHDMITEQHWGQRDFAIRDYYGNLITFFEEVI</sequence>
<dbReference type="SUPFAM" id="SSF54593">
    <property type="entry name" value="Glyoxalase/Bleomycin resistance protein/Dihydroxybiphenyl dioxygenase"/>
    <property type="match status" value="1"/>
</dbReference>
<dbReference type="PROSITE" id="PS51819">
    <property type="entry name" value="VOC"/>
    <property type="match status" value="1"/>
</dbReference>
<reference evidence="2 3" key="1">
    <citation type="submission" date="2019-02" db="EMBL/GenBank/DDBJ databases">
        <title>Pedobacter sp. RP-1-13 sp. nov., isolated from Arctic soil.</title>
        <authorList>
            <person name="Dahal R.H."/>
        </authorList>
    </citation>
    <scope>NUCLEOTIDE SEQUENCE [LARGE SCALE GENOMIC DNA]</scope>
    <source>
        <strain evidence="2 3">RP-1-13</strain>
    </source>
</reference>
<evidence type="ECO:0000313" key="3">
    <source>
        <dbReference type="Proteomes" id="UP000292884"/>
    </source>
</evidence>
<proteinExistence type="predicted"/>
<organism evidence="2 3">
    <name type="scientific">Pedobacter frigiditerrae</name>
    <dbReference type="NCBI Taxonomy" id="2530452"/>
    <lineage>
        <taxon>Bacteria</taxon>
        <taxon>Pseudomonadati</taxon>
        <taxon>Bacteroidota</taxon>
        <taxon>Sphingobacteriia</taxon>
        <taxon>Sphingobacteriales</taxon>
        <taxon>Sphingobacteriaceae</taxon>
        <taxon>Pedobacter</taxon>
    </lineage>
</organism>
<evidence type="ECO:0000259" key="1">
    <source>
        <dbReference type="PROSITE" id="PS51819"/>
    </source>
</evidence>
<dbReference type="InterPro" id="IPR037523">
    <property type="entry name" value="VOC_core"/>
</dbReference>
<dbReference type="RefSeq" id="WP_131552177.1">
    <property type="nucleotide sequence ID" value="NZ_SJSK01000001.1"/>
</dbReference>
<protein>
    <submittedName>
        <fullName evidence="2">Bleomycin resistance family protein</fullName>
    </submittedName>
</protein>
<keyword evidence="3" id="KW-1185">Reference proteome</keyword>
<dbReference type="AlphaFoldDB" id="A0A4V2MJH7"/>
<dbReference type="Gene3D" id="3.10.180.10">
    <property type="entry name" value="2,3-Dihydroxybiphenyl 1,2-Dioxygenase, domain 1"/>
    <property type="match status" value="1"/>
</dbReference>
<dbReference type="Proteomes" id="UP000292884">
    <property type="component" value="Unassembled WGS sequence"/>
</dbReference>
<dbReference type="InterPro" id="IPR004360">
    <property type="entry name" value="Glyas_Fos-R_dOase_dom"/>
</dbReference>
<comment type="caution">
    <text evidence="2">The sequence shown here is derived from an EMBL/GenBank/DDBJ whole genome shotgun (WGS) entry which is preliminary data.</text>
</comment>
<evidence type="ECO:0000313" key="2">
    <source>
        <dbReference type="EMBL" id="TCC94316.1"/>
    </source>
</evidence>